<evidence type="ECO:0000313" key="1">
    <source>
        <dbReference type="EMBL" id="MPN12102.1"/>
    </source>
</evidence>
<sequence length="246" mass="29364">MKSKYRDNKPILPLNVSEANINRTYRILDAIMSTLEELEGYTHVCIEAGKERGYFVIMHSIFYFEVKEELRKSYGSKNNSEFPAYLMLTMSAKSWFTDSGHLNMEYADNDNEPLETQVGKIIYDMFVVANKHLTIDELKEREEKREWEERERQRHLEQMRKGELEALRLLEQAATDWEKAEKIRRFADCMKRQIREVPNEETRMRLLKWLDWACDKADWLDPLTEKEDDLLGKSKHIFALIEKETN</sequence>
<proteinExistence type="predicted"/>
<comment type="caution">
    <text evidence="1">The sequence shown here is derived from an EMBL/GenBank/DDBJ whole genome shotgun (WGS) entry which is preliminary data.</text>
</comment>
<organism evidence="1">
    <name type="scientific">bioreactor metagenome</name>
    <dbReference type="NCBI Taxonomy" id="1076179"/>
    <lineage>
        <taxon>unclassified sequences</taxon>
        <taxon>metagenomes</taxon>
        <taxon>ecological metagenomes</taxon>
    </lineage>
</organism>
<dbReference type="AlphaFoldDB" id="A0A645FF41"/>
<protein>
    <submittedName>
        <fullName evidence="1">Uncharacterized protein</fullName>
    </submittedName>
</protein>
<accession>A0A645FF41</accession>
<reference evidence="1" key="1">
    <citation type="submission" date="2019-08" db="EMBL/GenBank/DDBJ databases">
        <authorList>
            <person name="Kucharzyk K."/>
            <person name="Murdoch R.W."/>
            <person name="Higgins S."/>
            <person name="Loffler F."/>
        </authorList>
    </citation>
    <scope>NUCLEOTIDE SEQUENCE</scope>
</reference>
<dbReference type="EMBL" id="VSSQ01058390">
    <property type="protein sequence ID" value="MPN12102.1"/>
    <property type="molecule type" value="Genomic_DNA"/>
</dbReference>
<name>A0A645FF41_9ZZZZ</name>
<gene>
    <name evidence="1" type="ORF">SDC9_159414</name>
</gene>